<reference evidence="2 3" key="1">
    <citation type="submission" date="2017-11" db="EMBL/GenBank/DDBJ databases">
        <title>Comparative genomics of Botrytis spp.</title>
        <authorList>
            <person name="Valero-Jimenez C.A."/>
            <person name="Tapia P."/>
            <person name="Veloso J."/>
            <person name="Silva-Moreno E."/>
            <person name="Staats M."/>
            <person name="Valdes J.H."/>
            <person name="Van Kan J.A.L."/>
        </authorList>
    </citation>
    <scope>NUCLEOTIDE SEQUENCE [LARGE SCALE GENOMIC DNA]</scope>
    <source>
        <strain evidence="2 3">MUCL2830</strain>
    </source>
</reference>
<protein>
    <submittedName>
        <fullName evidence="2">Uncharacterized protein</fullName>
    </submittedName>
</protein>
<feature type="compositionally biased region" description="Polar residues" evidence="1">
    <location>
        <begin position="201"/>
        <end position="225"/>
    </location>
</feature>
<feature type="compositionally biased region" description="Polar residues" evidence="1">
    <location>
        <begin position="30"/>
        <end position="62"/>
    </location>
</feature>
<evidence type="ECO:0000256" key="1">
    <source>
        <dbReference type="SAM" id="MobiDB-lite"/>
    </source>
</evidence>
<evidence type="ECO:0000313" key="2">
    <source>
        <dbReference type="EMBL" id="TEY32122.1"/>
    </source>
</evidence>
<evidence type="ECO:0000313" key="3">
    <source>
        <dbReference type="Proteomes" id="UP000297299"/>
    </source>
</evidence>
<sequence length="248" mass="28497">MFTADMNSPSKLRMFFYPPLRWSNDDIENQKSQQASTQRFQDPSSQMYHSTDYSREQNSSHNDNIKNRDSPSSYAIEDHDIQDPSTQNLSHNPTQTLTNKPIQRPHSTSNPELRFFIPGSFAQEENNTKSQSGNGYPFFIPPKRHEDCEIDLEGQDPSILTSGNHSKCYLEPSFADRSCRTRSPRDQRTISYSFEHRPDESQSPYSNTQDAHQNVNSESTLTFTQRPRCESDPENGIPRAEFLFNSSG</sequence>
<feature type="region of interest" description="Disordered" evidence="1">
    <location>
        <begin position="178"/>
        <end position="248"/>
    </location>
</feature>
<accession>A0A4Y8CGG8</accession>
<dbReference type="AlphaFoldDB" id="A0A4Y8CGG8"/>
<proteinExistence type="predicted"/>
<dbReference type="OrthoDB" id="3551066at2759"/>
<feature type="compositionally biased region" description="Polar residues" evidence="1">
    <location>
        <begin position="83"/>
        <end position="111"/>
    </location>
</feature>
<gene>
    <name evidence="2" type="ORF">BOTCAL_0757g00030</name>
</gene>
<organism evidence="2 3">
    <name type="scientific">Botryotinia calthae</name>
    <dbReference type="NCBI Taxonomy" id="38488"/>
    <lineage>
        <taxon>Eukaryota</taxon>
        <taxon>Fungi</taxon>
        <taxon>Dikarya</taxon>
        <taxon>Ascomycota</taxon>
        <taxon>Pezizomycotina</taxon>
        <taxon>Leotiomycetes</taxon>
        <taxon>Helotiales</taxon>
        <taxon>Sclerotiniaceae</taxon>
        <taxon>Botryotinia</taxon>
    </lineage>
</organism>
<dbReference type="Proteomes" id="UP000297299">
    <property type="component" value="Unassembled WGS sequence"/>
</dbReference>
<comment type="caution">
    <text evidence="2">The sequence shown here is derived from an EMBL/GenBank/DDBJ whole genome shotgun (WGS) entry which is preliminary data.</text>
</comment>
<keyword evidence="3" id="KW-1185">Reference proteome</keyword>
<name>A0A4Y8CGG8_9HELO</name>
<feature type="compositionally biased region" description="Basic and acidic residues" evidence="1">
    <location>
        <begin position="178"/>
        <end position="200"/>
    </location>
</feature>
<feature type="region of interest" description="Disordered" evidence="1">
    <location>
        <begin position="22"/>
        <end position="111"/>
    </location>
</feature>
<dbReference type="EMBL" id="PHWZ01000753">
    <property type="protein sequence ID" value="TEY32122.1"/>
    <property type="molecule type" value="Genomic_DNA"/>
</dbReference>